<evidence type="ECO:0000313" key="7">
    <source>
        <dbReference type="EMBL" id="VDS04218.1"/>
    </source>
</evidence>
<keyword evidence="2 4" id="KW-0560">Oxidoreductase</keyword>
<dbReference type="EC" id="1.1.1.29" evidence="7"/>
<gene>
    <name evidence="7" type="primary">hprA</name>
    <name evidence="7" type="ORF">DEVEQU_01351</name>
</gene>
<evidence type="ECO:0000259" key="5">
    <source>
        <dbReference type="Pfam" id="PF00389"/>
    </source>
</evidence>
<comment type="similarity">
    <text evidence="1 4">Belongs to the D-isomer specific 2-hydroxyacid dehydrogenase family.</text>
</comment>
<dbReference type="SUPFAM" id="SSF52283">
    <property type="entry name" value="Formate/glycerate dehydrogenase catalytic domain-like"/>
    <property type="match status" value="1"/>
</dbReference>
<dbReference type="Gene3D" id="3.40.50.720">
    <property type="entry name" value="NAD(P)-binding Rossmann-like Domain"/>
    <property type="match status" value="2"/>
</dbReference>
<organism evidence="7 8">
    <name type="scientific">Devosia equisanguinis</name>
    <dbReference type="NCBI Taxonomy" id="2490941"/>
    <lineage>
        <taxon>Bacteria</taxon>
        <taxon>Pseudomonadati</taxon>
        <taxon>Pseudomonadota</taxon>
        <taxon>Alphaproteobacteria</taxon>
        <taxon>Hyphomicrobiales</taxon>
        <taxon>Devosiaceae</taxon>
        <taxon>Devosia</taxon>
    </lineage>
</organism>
<feature type="domain" description="D-isomer specific 2-hydroxyacid dehydrogenase catalytic" evidence="5">
    <location>
        <begin position="31"/>
        <end position="319"/>
    </location>
</feature>
<evidence type="ECO:0000256" key="3">
    <source>
        <dbReference type="ARBA" id="ARBA00023027"/>
    </source>
</evidence>
<protein>
    <submittedName>
        <fullName evidence="7">Glycerate dehydrogenase</fullName>
        <ecNumber evidence="7">1.1.1.29</ecNumber>
    </submittedName>
</protein>
<keyword evidence="8" id="KW-1185">Reference proteome</keyword>
<dbReference type="GO" id="GO:0008465">
    <property type="term" value="F:hydroxypyruvate reductase (NADH) activity"/>
    <property type="evidence" value="ECO:0007669"/>
    <property type="project" value="UniProtKB-EC"/>
</dbReference>
<reference evidence="7 8" key="1">
    <citation type="submission" date="2018-12" db="EMBL/GenBank/DDBJ databases">
        <authorList>
            <person name="Criscuolo A."/>
        </authorList>
    </citation>
    <scope>NUCLEOTIDE SEQUENCE [LARGE SCALE GENOMIC DNA]</scope>
    <source>
        <strain evidence="7">ACIP1116281</strain>
    </source>
</reference>
<accession>A0A3S4EKU2</accession>
<dbReference type="EMBL" id="UZWD01000021">
    <property type="protein sequence ID" value="VDS04218.1"/>
    <property type="molecule type" value="Genomic_DNA"/>
</dbReference>
<feature type="domain" description="D-isomer specific 2-hydroxyacid dehydrogenase NAD-binding" evidence="6">
    <location>
        <begin position="112"/>
        <end position="292"/>
    </location>
</feature>
<dbReference type="InterPro" id="IPR036291">
    <property type="entry name" value="NAD(P)-bd_dom_sf"/>
</dbReference>
<evidence type="ECO:0000313" key="8">
    <source>
        <dbReference type="Proteomes" id="UP000268844"/>
    </source>
</evidence>
<dbReference type="InterPro" id="IPR006140">
    <property type="entry name" value="D-isomer_DH_NAD-bd"/>
</dbReference>
<evidence type="ECO:0000259" key="6">
    <source>
        <dbReference type="Pfam" id="PF02826"/>
    </source>
</evidence>
<evidence type="ECO:0000256" key="2">
    <source>
        <dbReference type="ARBA" id="ARBA00023002"/>
    </source>
</evidence>
<dbReference type="SUPFAM" id="SSF51735">
    <property type="entry name" value="NAD(P)-binding Rossmann-fold domains"/>
    <property type="match status" value="1"/>
</dbReference>
<dbReference type="PANTHER" id="PTHR43761:SF1">
    <property type="entry name" value="D-ISOMER SPECIFIC 2-HYDROXYACID DEHYDROGENASE CATALYTIC DOMAIN-CONTAINING PROTEIN-RELATED"/>
    <property type="match status" value="1"/>
</dbReference>
<evidence type="ECO:0000256" key="4">
    <source>
        <dbReference type="RuleBase" id="RU003719"/>
    </source>
</evidence>
<dbReference type="InterPro" id="IPR050418">
    <property type="entry name" value="D-iso_2-hydroxyacid_DH_PdxB"/>
</dbReference>
<dbReference type="RefSeq" id="WP_206437802.1">
    <property type="nucleotide sequence ID" value="NZ_JBHTMH010000002.1"/>
</dbReference>
<dbReference type="AlphaFoldDB" id="A0A3S4EKU2"/>
<proteinExistence type="inferred from homology"/>
<keyword evidence="3" id="KW-0520">NAD</keyword>
<dbReference type="Pfam" id="PF00389">
    <property type="entry name" value="2-Hacid_dh"/>
    <property type="match status" value="1"/>
</dbReference>
<dbReference type="Pfam" id="PF02826">
    <property type="entry name" value="2-Hacid_dh_C"/>
    <property type="match status" value="1"/>
</dbReference>
<evidence type="ECO:0000256" key="1">
    <source>
        <dbReference type="ARBA" id="ARBA00005854"/>
    </source>
</evidence>
<name>A0A3S4EKU2_9HYPH</name>
<dbReference type="InterPro" id="IPR006139">
    <property type="entry name" value="D-isomer_2_OHA_DH_cat_dom"/>
</dbReference>
<dbReference type="CDD" id="cd12162">
    <property type="entry name" value="2-Hacid_dh_4"/>
    <property type="match status" value="1"/>
</dbReference>
<dbReference type="Proteomes" id="UP000268844">
    <property type="component" value="Unassembled WGS sequence"/>
</dbReference>
<sequence>MSASVSHRIVMLDRGTFPPDTRLDGPKARHSLVLHERTAAGETAARIGEAEIVITNKVPITKAVLDAAPNLKMVAVAATGYDVIDVAACKARGIVVSNVRDYARNTVPEHCFALMLALRRSLIAYERSVAAGRWLESGQFCYFDYPISDLAGSTLGIIGGGTLGQAVAKIAEAFGMRVLFAARRGASEATPPYARFETVLEEADVLTFHVPLRPETRDMIGAAEFALMQRRPLIINAGRGGLVNEAALAEALVAGKIAGAGFDVTSVEPMPADHPFQALLGRPDFILTPHVAWASRQATQAVADQVFANIDAFIAGKPVNVVG</sequence>
<dbReference type="PANTHER" id="PTHR43761">
    <property type="entry name" value="D-ISOMER SPECIFIC 2-HYDROXYACID DEHYDROGENASE FAMILY PROTEIN (AFU_ORTHOLOGUE AFUA_1G13630)"/>
    <property type="match status" value="1"/>
</dbReference>
<dbReference type="GO" id="GO:0051287">
    <property type="term" value="F:NAD binding"/>
    <property type="evidence" value="ECO:0007669"/>
    <property type="project" value="InterPro"/>
</dbReference>
<dbReference type="InterPro" id="IPR029753">
    <property type="entry name" value="D-isomer_DH_CS"/>
</dbReference>
<dbReference type="PROSITE" id="PS00670">
    <property type="entry name" value="D_2_HYDROXYACID_DH_2"/>
    <property type="match status" value="1"/>
</dbReference>